<dbReference type="Pfam" id="PF01494">
    <property type="entry name" value="FAD_binding_3"/>
    <property type="match status" value="1"/>
</dbReference>
<keyword evidence="4" id="KW-0560">Oxidoreductase</keyword>
<dbReference type="EC" id="1.14.13.1" evidence="4"/>
<reference evidence="7" key="5">
    <citation type="submission" date="2020-08" db="EMBL/GenBank/DDBJ databases">
        <title>Complete genome sequence of Sphingobium barthaii strain KK22, a high-molecular-weight polycyclic aromatic hydrocarbon-degrading soil bacterium.</title>
        <authorList>
            <person name="Mori J.F."/>
            <person name="Kanaly R.A."/>
        </authorList>
    </citation>
    <scope>NUCLEOTIDE SEQUENCE [LARGE SCALE GENOMIC DNA]</scope>
    <source>
        <strain evidence="7">KK22</strain>
    </source>
</reference>
<dbReference type="Pfam" id="PF21274">
    <property type="entry name" value="Rng_hyd_C"/>
    <property type="match status" value="1"/>
</dbReference>
<dbReference type="GO" id="GO:0071949">
    <property type="term" value="F:FAD binding"/>
    <property type="evidence" value="ECO:0007669"/>
    <property type="project" value="InterPro"/>
</dbReference>
<feature type="domain" description="FAD-binding" evidence="3">
    <location>
        <begin position="2"/>
        <end position="358"/>
    </location>
</feature>
<dbReference type="NCBIfam" id="NF004780">
    <property type="entry name" value="PRK06126.1"/>
    <property type="match status" value="1"/>
</dbReference>
<proteinExistence type="predicted"/>
<reference evidence="4" key="4">
    <citation type="submission" date="2017-10" db="EMBL/GenBank/DDBJ databases">
        <authorList>
            <person name="Banno H."/>
            <person name="Chua N.-H."/>
        </authorList>
    </citation>
    <scope>NUCLEOTIDE SEQUENCE</scope>
    <source>
        <strain evidence="4">OMI</strain>
    </source>
</reference>
<dbReference type="InterPro" id="IPR050641">
    <property type="entry name" value="RIFMO-like"/>
</dbReference>
<accession>A0A292ZLW3</accession>
<evidence type="ECO:0000313" key="7">
    <source>
        <dbReference type="Proteomes" id="UP000593663"/>
    </source>
</evidence>
<dbReference type="PRINTS" id="PR00420">
    <property type="entry name" value="RNGMNOXGNASE"/>
</dbReference>
<gene>
    <name evidence="5" type="ORF">H5V43_21100</name>
    <name evidence="4" type="ORF">SFOMI_4418</name>
</gene>
<dbReference type="SUPFAM" id="SSF51905">
    <property type="entry name" value="FAD/NAD(P)-binding domain"/>
    <property type="match status" value="1"/>
</dbReference>
<evidence type="ECO:0000313" key="6">
    <source>
        <dbReference type="Proteomes" id="UP000221538"/>
    </source>
</evidence>
<reference evidence="5" key="6">
    <citation type="journal article" date="2021" name="Microbiol. Resour. Announc.">
        <title>Complete Genome Sequence of Sphingobium barthaii KK22, a High-Molecular-Weight Polycyclic Aromatic Hydrocarbon-Degrading Soil Bacterium.</title>
        <authorList>
            <person name="Mori J.F."/>
            <person name="Kanaly R.A."/>
        </authorList>
    </citation>
    <scope>NUCLEOTIDE SEQUENCE</scope>
    <source>
        <strain evidence="5">KK22</strain>
    </source>
</reference>
<reference evidence="4 6" key="2">
    <citation type="journal article" date="2013" name="Environ. Sci. Technol.">
        <title>The 4-tert-butylphenol-utilizing bacterium Sphingobium fuliginis OMI can degrade bisphenols via phenolic ring hydroxylation and meta-cleavage pathway.</title>
        <authorList>
            <person name="Ogata Y."/>
            <person name="Goda S."/>
            <person name="Toyama T."/>
            <person name="Sei K."/>
            <person name="Ike M."/>
        </authorList>
    </citation>
    <scope>NUCLEOTIDE SEQUENCE [LARGE SCALE GENOMIC DNA]</scope>
    <source>
        <strain evidence="4 6">OMI</strain>
    </source>
</reference>
<dbReference type="PANTHER" id="PTHR43004">
    <property type="entry name" value="TRK SYSTEM POTASSIUM UPTAKE PROTEIN"/>
    <property type="match status" value="1"/>
</dbReference>
<dbReference type="KEGG" id="sbar:H5V43_21100"/>
<dbReference type="Gene3D" id="3.50.50.60">
    <property type="entry name" value="FAD/NAD(P)-binding domain"/>
    <property type="match status" value="1"/>
</dbReference>
<dbReference type="InterPro" id="IPR002938">
    <property type="entry name" value="FAD-bd"/>
</dbReference>
<evidence type="ECO:0000313" key="5">
    <source>
        <dbReference type="EMBL" id="QOT73699.1"/>
    </source>
</evidence>
<dbReference type="Proteomes" id="UP000221538">
    <property type="component" value="Unassembled WGS sequence"/>
</dbReference>
<keyword evidence="1" id="KW-0285">Flavoprotein</keyword>
<sequence>MDVPVIVAGGGPVGLTTAFELQSRGVRTLLLERNPSTTRHPKMDVTNGRSMELFRRMGIAEKIRDVAVPRGNPMDVSWVTRLNEWELARFRYPDVESWREEIRANNDGSQPLEPYMRLSQVVLEPLLRGLLEESPLVEMRFGWAVEGFDDDGEGVTVHLREVATGRTERQRCALLAGCDGGGSIIREKLGYAWDGQYNVARFFMVHFRSEARDLLQRFGIAWHYQSPAGSTLIAQDDAEIWTLHCMLPEGADAAAIDPRQLAFDALGREFPIEVIQANPWSPHLVLANGYGRGRVWMAGDAVHQVIPTGGYGMNTGIGDAVDLAWKYAAILQGWGGPALLDSIEAERRPVGRAIVDASRLHMGVRLKIAEAYAPIIHDDTPEGAAARDAYGALIAELGNAENESRGIELDHRYRQSPIVCHECDEPEWRLRDYVPSTWPGMRAPHLFLEDGSAIFDRLGPWFTLVRFTDASAQPLLDAARERGVPVDLLDIRDAHARRIYERDFVLIRPDQHVAWRGDAMPEDPMAVIDRIRGARS</sequence>
<name>A0A292ZLW3_SPHSA</name>
<dbReference type="EMBL" id="CP060036">
    <property type="protein sequence ID" value="QOT73699.1"/>
    <property type="molecule type" value="Genomic_DNA"/>
</dbReference>
<evidence type="ECO:0000256" key="2">
    <source>
        <dbReference type="ARBA" id="ARBA00022827"/>
    </source>
</evidence>
<reference evidence="4" key="3">
    <citation type="submission" date="2017-10" db="EMBL/GenBank/DDBJ databases">
        <title>Bioaugmenting a lab-scale membrane bioreactor with Sphingobium fuliginis OMI to degrade 4-tert-butylphenol.</title>
        <authorList>
            <person name="Takada K."/>
            <person name="Shiba T."/>
            <person name="Soda S."/>
            <person name="Inoue D."/>
            <person name="Miyake M."/>
            <person name="Eguchi M."/>
            <person name="Ike M."/>
        </authorList>
    </citation>
    <scope>NUCLEOTIDE SEQUENCE</scope>
    <source>
        <strain evidence="4">OMI</strain>
    </source>
</reference>
<keyword evidence="2" id="KW-0274">FAD</keyword>
<dbReference type="Gene3D" id="3.40.30.120">
    <property type="match status" value="1"/>
</dbReference>
<keyword evidence="5" id="KW-0503">Monooxygenase</keyword>
<dbReference type="Proteomes" id="UP000593663">
    <property type="component" value="Chromosome 2"/>
</dbReference>
<dbReference type="AlphaFoldDB" id="A0A292ZLW3"/>
<organism evidence="4 6">
    <name type="scientific">Sphingobium fuliginis (strain ATCC 27551)</name>
    <dbReference type="NCBI Taxonomy" id="336203"/>
    <lineage>
        <taxon>Bacteria</taxon>
        <taxon>Pseudomonadati</taxon>
        <taxon>Pseudomonadota</taxon>
        <taxon>Alphaproteobacteria</taxon>
        <taxon>Sphingomonadales</taxon>
        <taxon>Sphingomonadaceae</taxon>
        <taxon>Sphingobium</taxon>
    </lineage>
</organism>
<protein>
    <submittedName>
        <fullName evidence="5">FAD-dependent monooxygenase</fullName>
    </submittedName>
    <submittedName>
        <fullName evidence="4">Salicylate hydroxylase</fullName>
        <ecNumber evidence="4">1.14.13.1</ecNumber>
    </submittedName>
</protein>
<reference evidence="4 6" key="1">
    <citation type="journal article" date="2013" name="Biodegradation">
        <title>Occurrence of 4-tert-butylphenol (4-t-BP) biodegradation in an aquatic sample caused by the presence of Spirodela polyrrhiza and isolation of a 4-t-BP-utilizing bacterium.</title>
        <authorList>
            <person name="Ogata Y."/>
            <person name="Toyama T."/>
            <person name="Yu N."/>
            <person name="Wang X."/>
            <person name="Sei K."/>
            <person name="Ike M."/>
        </authorList>
    </citation>
    <scope>NUCLEOTIDE SEQUENCE [LARGE SCALE GENOMIC DNA]</scope>
    <source>
        <strain evidence="4 6">OMI</strain>
    </source>
</reference>
<dbReference type="Gene3D" id="3.30.9.10">
    <property type="entry name" value="D-Amino Acid Oxidase, subunit A, domain 2"/>
    <property type="match status" value="1"/>
</dbReference>
<evidence type="ECO:0000259" key="3">
    <source>
        <dbReference type="Pfam" id="PF01494"/>
    </source>
</evidence>
<evidence type="ECO:0000313" key="4">
    <source>
        <dbReference type="EMBL" id="GAY23840.1"/>
    </source>
</evidence>
<evidence type="ECO:0000256" key="1">
    <source>
        <dbReference type="ARBA" id="ARBA00022630"/>
    </source>
</evidence>
<dbReference type="RefSeq" id="WP_099186604.1">
    <property type="nucleotide sequence ID" value="NZ_BEWI01000032.1"/>
</dbReference>
<dbReference type="GO" id="GO:0018658">
    <property type="term" value="F:salicylate 1-monooxygenase activity"/>
    <property type="evidence" value="ECO:0007669"/>
    <property type="project" value="UniProtKB-EC"/>
</dbReference>
<dbReference type="InterPro" id="IPR036188">
    <property type="entry name" value="FAD/NAD-bd_sf"/>
</dbReference>
<dbReference type="EMBL" id="BEWI01000032">
    <property type="protein sequence ID" value="GAY23840.1"/>
    <property type="molecule type" value="Genomic_DNA"/>
</dbReference>
<dbReference type="PANTHER" id="PTHR43004:SF21">
    <property type="entry name" value="FAD-BINDING DOMAIN-CONTAINING PROTEIN-RELATED"/>
    <property type="match status" value="1"/>
</dbReference>